<comment type="caution">
    <text evidence="2">The sequence shown here is derived from an EMBL/GenBank/DDBJ whole genome shotgun (WGS) entry which is preliminary data.</text>
</comment>
<keyword evidence="1" id="KW-0812">Transmembrane</keyword>
<evidence type="ECO:0000256" key="1">
    <source>
        <dbReference type="SAM" id="Phobius"/>
    </source>
</evidence>
<sequence length="153" mass="18044">MNKGFFLPQWYLESKLNRKRKVMKLCIMAIVIVNIVLTDFLIIKLNKVKSLDNRINETKLYNEGNYSGKNKGDMKECKTLDTLSQVNKIIETGIPFKQIYIKNKKVDIQISSEEFNYISLIKNIEEEEEFIIKNLVLPEEQNNKEIRISIELR</sequence>
<keyword evidence="1" id="KW-0472">Membrane</keyword>
<reference evidence="2 3" key="1">
    <citation type="submission" date="2023-04" db="EMBL/GenBank/DDBJ databases">
        <title>Clostridium tannerae sp. nov., isolated from the fecal material of an alpaca.</title>
        <authorList>
            <person name="Miller S."/>
            <person name="Hendry M."/>
            <person name="King J."/>
            <person name="Sankaranarayanan K."/>
            <person name="Lawson P.A."/>
        </authorList>
    </citation>
    <scope>NUCLEOTIDE SEQUENCE [LARGE SCALE GENOMIC DNA]</scope>
    <source>
        <strain evidence="2 3">A1-XYC3</strain>
    </source>
</reference>
<evidence type="ECO:0000313" key="3">
    <source>
        <dbReference type="Proteomes" id="UP001281656"/>
    </source>
</evidence>
<dbReference type="Proteomes" id="UP001281656">
    <property type="component" value="Unassembled WGS sequence"/>
</dbReference>
<accession>A0ABU4JN74</accession>
<proteinExistence type="predicted"/>
<keyword evidence="3" id="KW-1185">Reference proteome</keyword>
<protein>
    <submittedName>
        <fullName evidence="2">Uncharacterized protein</fullName>
    </submittedName>
</protein>
<dbReference type="RefSeq" id="WP_318796304.1">
    <property type="nucleotide sequence ID" value="NZ_JARUJP010000001.1"/>
</dbReference>
<keyword evidence="1" id="KW-1133">Transmembrane helix</keyword>
<gene>
    <name evidence="2" type="ORF">P8V03_00330</name>
</gene>
<evidence type="ECO:0000313" key="2">
    <source>
        <dbReference type="EMBL" id="MDW8799595.1"/>
    </source>
</evidence>
<dbReference type="EMBL" id="JARUJP010000001">
    <property type="protein sequence ID" value="MDW8799595.1"/>
    <property type="molecule type" value="Genomic_DNA"/>
</dbReference>
<name>A0ABU4JN74_9CLOT</name>
<feature type="transmembrane region" description="Helical" evidence="1">
    <location>
        <begin position="25"/>
        <end position="43"/>
    </location>
</feature>
<organism evidence="2 3">
    <name type="scientific">Clostridium tanneri</name>
    <dbReference type="NCBI Taxonomy" id="3037988"/>
    <lineage>
        <taxon>Bacteria</taxon>
        <taxon>Bacillati</taxon>
        <taxon>Bacillota</taxon>
        <taxon>Clostridia</taxon>
        <taxon>Eubacteriales</taxon>
        <taxon>Clostridiaceae</taxon>
        <taxon>Clostridium</taxon>
    </lineage>
</organism>